<gene>
    <name evidence="1" type="ORF">H257_14962</name>
</gene>
<dbReference type="EMBL" id="KI913177">
    <property type="protein sequence ID" value="ETV69354.1"/>
    <property type="molecule type" value="Genomic_DNA"/>
</dbReference>
<evidence type="ECO:0000313" key="1">
    <source>
        <dbReference type="EMBL" id="ETV69354.1"/>
    </source>
</evidence>
<dbReference type="RefSeq" id="XP_009841211.1">
    <property type="nucleotide sequence ID" value="XM_009842909.1"/>
</dbReference>
<dbReference type="GeneID" id="20816958"/>
<protein>
    <submittedName>
        <fullName evidence="1">Uncharacterized protein</fullName>
    </submittedName>
</protein>
<sequence>MPRASVQNIVVVGGGEQSALPPHEEVGDETFQELGARRRVRIGGGAALQDHFPKRLLETHRGGKAARILFDWNAVLDPLDVLDVRAGPWRTMDEHIDGQHVALVVQSKSRHLVHVNEKAVVGAEDSDHPRRCRVARGMAAHAINDLLMQPFHLAVQNP</sequence>
<name>W4FRA8_APHAT</name>
<organism evidence="1">
    <name type="scientific">Aphanomyces astaci</name>
    <name type="common">Crayfish plague agent</name>
    <dbReference type="NCBI Taxonomy" id="112090"/>
    <lineage>
        <taxon>Eukaryota</taxon>
        <taxon>Sar</taxon>
        <taxon>Stramenopiles</taxon>
        <taxon>Oomycota</taxon>
        <taxon>Saprolegniomycetes</taxon>
        <taxon>Saprolegniales</taxon>
        <taxon>Verrucalvaceae</taxon>
        <taxon>Aphanomyces</taxon>
    </lineage>
</organism>
<proteinExistence type="predicted"/>
<reference evidence="1" key="1">
    <citation type="submission" date="2013-12" db="EMBL/GenBank/DDBJ databases">
        <title>The Genome Sequence of Aphanomyces astaci APO3.</title>
        <authorList>
            <consortium name="The Broad Institute Genomics Platform"/>
            <person name="Russ C."/>
            <person name="Tyler B."/>
            <person name="van West P."/>
            <person name="Dieguez-Uribeondo J."/>
            <person name="Young S.K."/>
            <person name="Zeng Q."/>
            <person name="Gargeya S."/>
            <person name="Fitzgerald M."/>
            <person name="Abouelleil A."/>
            <person name="Alvarado L."/>
            <person name="Chapman S.B."/>
            <person name="Gainer-Dewar J."/>
            <person name="Goldberg J."/>
            <person name="Griggs A."/>
            <person name="Gujja S."/>
            <person name="Hansen M."/>
            <person name="Howarth C."/>
            <person name="Imamovic A."/>
            <person name="Ireland A."/>
            <person name="Larimer J."/>
            <person name="McCowan C."/>
            <person name="Murphy C."/>
            <person name="Pearson M."/>
            <person name="Poon T.W."/>
            <person name="Priest M."/>
            <person name="Roberts A."/>
            <person name="Saif S."/>
            <person name="Shea T."/>
            <person name="Sykes S."/>
            <person name="Wortman J."/>
            <person name="Nusbaum C."/>
            <person name="Birren B."/>
        </authorList>
    </citation>
    <scope>NUCLEOTIDE SEQUENCE [LARGE SCALE GENOMIC DNA]</scope>
    <source>
        <strain evidence="1">APO3</strain>
    </source>
</reference>
<dbReference type="VEuPathDB" id="FungiDB:H257_14962"/>
<dbReference type="AlphaFoldDB" id="W4FRA8"/>
<accession>W4FRA8</accession>